<dbReference type="Pfam" id="PF13899">
    <property type="entry name" value="Thioredoxin_7"/>
    <property type="match status" value="1"/>
</dbReference>
<evidence type="ECO:0000256" key="2">
    <source>
        <dbReference type="SAM" id="MobiDB-lite"/>
    </source>
</evidence>
<keyword evidence="1 3" id="KW-0732">Signal</keyword>
<feature type="region of interest" description="Disordered" evidence="2">
    <location>
        <begin position="502"/>
        <end position="531"/>
    </location>
</feature>
<evidence type="ECO:0000259" key="4">
    <source>
        <dbReference type="PROSITE" id="PS51352"/>
    </source>
</evidence>
<evidence type="ECO:0000256" key="3">
    <source>
        <dbReference type="SAM" id="SignalP"/>
    </source>
</evidence>
<sequence length="562" mass="64180">MALLRLVFAGLCLLVVDFATAADKVDLTEIYQNPLSNGFGEDIAWVKWEDAVETALEVNKPIFLLIHKTWCHACKSLKKSMQQSNARKAFKRLSENFVMVNTADDDEPFEEEYRPDGKYIPRLLFLDKNGDPLLQVKNKKAEYKNYAYYYSSPADILNSMKEVLAHFGIEVNEPTKGDGLKPKKPPVNKPKGDSPEGPQHTKPKKPTETKEKPDSQVEQAPLRLVMKRQRKKTKSCFKQKRGQEVRTVIEEMIPLTKTTNVLDLVLLKCRRAILLNIIMYTWEHRLIDSTPFFRTTAISRSNSDHGGAINGKGEPNYTLTLFNKICDAYDKVDVCLVKCERSKHQHLQPPGRQQASSETSDSGRDIRQAYAGLQFICKERKDDFFEALPCLAEYEPSAMLKCNREINQSQDSTLLFTNAIVNREFQAIALRFSTLCRDLSQMMKCMEPTIRRGCGDKPTNLMLTFIGLEFSSFEKLNEQLGFEHSLPNSCRSLIHYSNERRLSNQGSRSRYTNSASLRNQNGARKNRKHSSYSPNACARIFYQATLILLQTFLVSAVYVICF</sequence>
<feature type="domain" description="Thioredoxin" evidence="4">
    <location>
        <begin position="16"/>
        <end position="165"/>
    </location>
</feature>
<feature type="chain" id="PRO_5037748425" evidence="3">
    <location>
        <begin position="22"/>
        <end position="562"/>
    </location>
</feature>
<dbReference type="WBParaSite" id="jg14509.1">
    <property type="protein sequence ID" value="jg14509.1"/>
    <property type="gene ID" value="jg14509"/>
</dbReference>
<dbReference type="Gene3D" id="3.40.30.10">
    <property type="entry name" value="Glutaredoxin"/>
    <property type="match status" value="1"/>
</dbReference>
<feature type="compositionally biased region" description="Basic and acidic residues" evidence="2">
    <location>
        <begin position="205"/>
        <end position="215"/>
    </location>
</feature>
<accession>A0A915D038</accession>
<dbReference type="PANTHER" id="PTHR15337">
    <property type="entry name" value="ANTERIOR GRADIENT PROTEIN-RELATED"/>
    <property type="match status" value="1"/>
</dbReference>
<dbReference type="InterPro" id="IPR013766">
    <property type="entry name" value="Thioredoxin_domain"/>
</dbReference>
<evidence type="ECO:0000313" key="6">
    <source>
        <dbReference type="WBParaSite" id="jg14509.1"/>
    </source>
</evidence>
<dbReference type="InterPro" id="IPR051099">
    <property type="entry name" value="AGR/TXD"/>
</dbReference>
<feature type="region of interest" description="Disordered" evidence="2">
    <location>
        <begin position="172"/>
        <end position="222"/>
    </location>
</feature>
<dbReference type="AlphaFoldDB" id="A0A915D038"/>
<dbReference type="CDD" id="cd02959">
    <property type="entry name" value="ERp19"/>
    <property type="match status" value="1"/>
</dbReference>
<dbReference type="Proteomes" id="UP000887574">
    <property type="component" value="Unplaced"/>
</dbReference>
<proteinExistence type="predicted"/>
<dbReference type="SUPFAM" id="SSF52833">
    <property type="entry name" value="Thioredoxin-like"/>
    <property type="match status" value="1"/>
</dbReference>
<organism evidence="5 6">
    <name type="scientific">Ditylenchus dipsaci</name>
    <dbReference type="NCBI Taxonomy" id="166011"/>
    <lineage>
        <taxon>Eukaryota</taxon>
        <taxon>Metazoa</taxon>
        <taxon>Ecdysozoa</taxon>
        <taxon>Nematoda</taxon>
        <taxon>Chromadorea</taxon>
        <taxon>Rhabditida</taxon>
        <taxon>Tylenchina</taxon>
        <taxon>Tylenchomorpha</taxon>
        <taxon>Sphaerularioidea</taxon>
        <taxon>Anguinidae</taxon>
        <taxon>Anguininae</taxon>
        <taxon>Ditylenchus</taxon>
    </lineage>
</organism>
<evidence type="ECO:0000256" key="1">
    <source>
        <dbReference type="ARBA" id="ARBA00022729"/>
    </source>
</evidence>
<feature type="signal peptide" evidence="3">
    <location>
        <begin position="1"/>
        <end position="21"/>
    </location>
</feature>
<dbReference type="PANTHER" id="PTHR15337:SF23">
    <property type="entry name" value="THIOREDOXIN DOMAIN-CONTAINING PROTEIN"/>
    <property type="match status" value="1"/>
</dbReference>
<reference evidence="6" key="1">
    <citation type="submission" date="2022-11" db="UniProtKB">
        <authorList>
            <consortium name="WormBaseParasite"/>
        </authorList>
    </citation>
    <scope>IDENTIFICATION</scope>
</reference>
<name>A0A915D038_9BILA</name>
<dbReference type="GO" id="GO:0005783">
    <property type="term" value="C:endoplasmic reticulum"/>
    <property type="evidence" value="ECO:0007669"/>
    <property type="project" value="TreeGrafter"/>
</dbReference>
<dbReference type="InterPro" id="IPR036249">
    <property type="entry name" value="Thioredoxin-like_sf"/>
</dbReference>
<dbReference type="InterPro" id="IPR037462">
    <property type="entry name" value="ERp19"/>
</dbReference>
<keyword evidence="5" id="KW-1185">Reference proteome</keyword>
<feature type="compositionally biased region" description="Polar residues" evidence="2">
    <location>
        <begin position="503"/>
        <end position="523"/>
    </location>
</feature>
<evidence type="ECO:0000313" key="5">
    <source>
        <dbReference type="Proteomes" id="UP000887574"/>
    </source>
</evidence>
<dbReference type="PROSITE" id="PS51352">
    <property type="entry name" value="THIOREDOXIN_2"/>
    <property type="match status" value="1"/>
</dbReference>
<protein>
    <submittedName>
        <fullName evidence="6">Thioredoxin domain-containing protein</fullName>
    </submittedName>
</protein>